<proteinExistence type="predicted"/>
<protein>
    <recommendedName>
        <fullName evidence="2">Type IV / VI secretion system DotU domain-containing protein</fullName>
    </recommendedName>
</protein>
<organism evidence="3 4">
    <name type="scientific">Variovorax defluvii</name>
    <dbReference type="NCBI Taxonomy" id="913761"/>
    <lineage>
        <taxon>Bacteria</taxon>
        <taxon>Pseudomonadati</taxon>
        <taxon>Pseudomonadota</taxon>
        <taxon>Betaproteobacteria</taxon>
        <taxon>Burkholderiales</taxon>
        <taxon>Comamonadaceae</taxon>
        <taxon>Variovorax</taxon>
    </lineage>
</organism>
<gene>
    <name evidence="3" type="ORF">GCM10023165_37010</name>
</gene>
<reference evidence="4" key="1">
    <citation type="journal article" date="2019" name="Int. J. Syst. Evol. Microbiol.">
        <title>The Global Catalogue of Microorganisms (GCM) 10K type strain sequencing project: providing services to taxonomists for standard genome sequencing and annotation.</title>
        <authorList>
            <consortium name="The Broad Institute Genomics Platform"/>
            <consortium name="The Broad Institute Genome Sequencing Center for Infectious Disease"/>
            <person name="Wu L."/>
            <person name="Ma J."/>
        </authorList>
    </citation>
    <scope>NUCLEOTIDE SEQUENCE [LARGE SCALE GENOMIC DNA]</scope>
    <source>
        <strain evidence="4">JCM 17804</strain>
    </source>
</reference>
<dbReference type="PANTHER" id="PTHR38033">
    <property type="entry name" value="MEMBRANE PROTEIN-RELATED"/>
    <property type="match status" value="1"/>
</dbReference>
<feature type="domain" description="Type IV / VI secretion system DotU" evidence="2">
    <location>
        <begin position="4"/>
        <end position="208"/>
    </location>
</feature>
<dbReference type="InterPro" id="IPR017732">
    <property type="entry name" value="T4/T6SS_DotU"/>
</dbReference>
<dbReference type="EMBL" id="BAABGJ010000060">
    <property type="protein sequence ID" value="GAA4349868.1"/>
    <property type="molecule type" value="Genomic_DNA"/>
</dbReference>
<sequence length="442" mass="48155">MARLFDCFSALFSFGLELEAAIAGGRVVLPPDAAQRRALGLIAQARAAARDAGSTSEHIESASFAVVAWLDELIARHPGWSTSGAAPLQVQLFNSNNAHSEFFHHLSALGPDEAEVREVYWHALVHGFKGQYYFENDDSGELGKLKDLHGRQLPVAPLALQALAEERITPQPYGTPDPPAPRVPERRERALLRAAGALALLIPLIYLLWAMLAGPRESPPTLAQQVELRLQAIACADLTAAAERDGSLRVSGFVPAPEDMARAEREVRAIPGAETARFDLRLRIWPHCEVVAILKPFQARNQALRQPLGVRVPGAHEGRLREGDPVLVRVTQADQEGYVRVDYYTADGAVMHLDASQNLPRLRPTEAVELGRDIPSSWLVSPPFGTVLITALSSSVPLQDTAGAPPFELASAYLQRLRESLAQNEAAGRPIADYTFLETVAR</sequence>
<evidence type="ECO:0000313" key="3">
    <source>
        <dbReference type="EMBL" id="GAA4349868.1"/>
    </source>
</evidence>
<dbReference type="RefSeq" id="WP_345539743.1">
    <property type="nucleotide sequence ID" value="NZ_BAABGJ010000060.1"/>
</dbReference>
<keyword evidence="1" id="KW-0812">Transmembrane</keyword>
<keyword evidence="1" id="KW-0472">Membrane</keyword>
<evidence type="ECO:0000313" key="4">
    <source>
        <dbReference type="Proteomes" id="UP001500975"/>
    </source>
</evidence>
<dbReference type="InterPro" id="IPR038522">
    <property type="entry name" value="T4/T6SS_DotU_sf"/>
</dbReference>
<evidence type="ECO:0000259" key="2">
    <source>
        <dbReference type="Pfam" id="PF09850"/>
    </source>
</evidence>
<dbReference type="PANTHER" id="PTHR38033:SF1">
    <property type="entry name" value="DOTU FAMILY TYPE IV_VI SECRETION SYSTEM PROTEIN"/>
    <property type="match status" value="1"/>
</dbReference>
<dbReference type="Pfam" id="PF09850">
    <property type="entry name" value="DotU"/>
    <property type="match status" value="1"/>
</dbReference>
<dbReference type="Proteomes" id="UP001500975">
    <property type="component" value="Unassembled WGS sequence"/>
</dbReference>
<name>A0ABP8I297_9BURK</name>
<feature type="transmembrane region" description="Helical" evidence="1">
    <location>
        <begin position="190"/>
        <end position="212"/>
    </location>
</feature>
<comment type="caution">
    <text evidence="3">The sequence shown here is derived from an EMBL/GenBank/DDBJ whole genome shotgun (WGS) entry which is preliminary data.</text>
</comment>
<accession>A0ABP8I297</accession>
<keyword evidence="4" id="KW-1185">Reference proteome</keyword>
<dbReference type="Gene3D" id="1.25.40.590">
    <property type="entry name" value="Type IV / VI secretion system, DotU"/>
    <property type="match status" value="1"/>
</dbReference>
<evidence type="ECO:0000256" key="1">
    <source>
        <dbReference type="SAM" id="Phobius"/>
    </source>
</evidence>
<keyword evidence="1" id="KW-1133">Transmembrane helix</keyword>